<feature type="domain" description="THAP-type" evidence="7">
    <location>
        <begin position="36"/>
        <end position="113"/>
    </location>
</feature>
<keyword evidence="5 6" id="KW-0238">DNA-binding</keyword>
<dbReference type="PANTHER" id="PTHR46927:SF3">
    <property type="entry name" value="THAP-TYPE DOMAIN-CONTAINING PROTEIN"/>
    <property type="match status" value="1"/>
</dbReference>
<dbReference type="EMBL" id="JAHWGI010001040">
    <property type="protein sequence ID" value="KAK3921620.1"/>
    <property type="molecule type" value="Genomic_DNA"/>
</dbReference>
<dbReference type="SMART" id="SM00980">
    <property type="entry name" value="THAP"/>
    <property type="match status" value="1"/>
</dbReference>
<dbReference type="AlphaFoldDB" id="A0AAE1LJD4"/>
<dbReference type="SUPFAM" id="SSF57716">
    <property type="entry name" value="Glucocorticoid receptor-like (DNA-binding domain)"/>
    <property type="match status" value="1"/>
</dbReference>
<keyword evidence="9" id="KW-1185">Reference proteome</keyword>
<sequence>MAVKSWCSFCSERFARWTKITSTDGPAMSSLSMFTMSTKCSVPNCHNTTKTGHLLMEFPNDSRMKEFWMEAMKRVNWSPLRKGRICEVHFTRGDWFVCGSKRLLKSTAIPSIFATTTSRKKVLQKKRKCRLADELMLLNFSEVLKGGTKVNVSEQTMVQVERNLVAEHNHMDLIVLKRNENVYIRFQLRDAHDPLDISIEAFVELYRMPQDIFLGLLEFLCALSFYATGTYQEHNGTAMHHPMSQASVSYCIGEITNALNHPLVLTRFVRFPLTHAERLMLIDRNARMGLPGVIGLIDGTIIRITPPPRPNAHYFSRKGSTSLDVMIVCDTDLNILNVNARFPGSSHDSHVYNNSALRDVMEAAFREDH</sequence>
<evidence type="ECO:0000259" key="7">
    <source>
        <dbReference type="PROSITE" id="PS50950"/>
    </source>
</evidence>
<dbReference type="SMART" id="SM00692">
    <property type="entry name" value="DM3"/>
    <property type="match status" value="1"/>
</dbReference>
<dbReference type="InterPro" id="IPR052224">
    <property type="entry name" value="THAP_domain_protein"/>
</dbReference>
<keyword evidence="2" id="KW-0479">Metal-binding</keyword>
<dbReference type="Proteomes" id="UP001219518">
    <property type="component" value="Unassembled WGS sequence"/>
</dbReference>
<evidence type="ECO:0000256" key="2">
    <source>
        <dbReference type="ARBA" id="ARBA00022723"/>
    </source>
</evidence>
<comment type="caution">
    <text evidence="8">The sequence shown here is derived from an EMBL/GenBank/DDBJ whole genome shotgun (WGS) entry which is preliminary data.</text>
</comment>
<organism evidence="8 9">
    <name type="scientific">Frankliniella fusca</name>
    <dbReference type="NCBI Taxonomy" id="407009"/>
    <lineage>
        <taxon>Eukaryota</taxon>
        <taxon>Metazoa</taxon>
        <taxon>Ecdysozoa</taxon>
        <taxon>Arthropoda</taxon>
        <taxon>Hexapoda</taxon>
        <taxon>Insecta</taxon>
        <taxon>Pterygota</taxon>
        <taxon>Neoptera</taxon>
        <taxon>Paraneoptera</taxon>
        <taxon>Thysanoptera</taxon>
        <taxon>Terebrantia</taxon>
        <taxon>Thripoidea</taxon>
        <taxon>Thripidae</taxon>
        <taxon>Frankliniella</taxon>
    </lineage>
</organism>
<dbReference type="GO" id="GO:0003677">
    <property type="term" value="F:DNA binding"/>
    <property type="evidence" value="ECO:0007669"/>
    <property type="project" value="UniProtKB-UniRule"/>
</dbReference>
<evidence type="ECO:0000256" key="3">
    <source>
        <dbReference type="ARBA" id="ARBA00022771"/>
    </source>
</evidence>
<evidence type="ECO:0000256" key="4">
    <source>
        <dbReference type="ARBA" id="ARBA00022833"/>
    </source>
</evidence>
<gene>
    <name evidence="8" type="ORF">KUF71_010792</name>
</gene>
<dbReference type="Pfam" id="PF13359">
    <property type="entry name" value="DDE_Tnp_4"/>
    <property type="match status" value="1"/>
</dbReference>
<dbReference type="Pfam" id="PF05485">
    <property type="entry name" value="THAP"/>
    <property type="match status" value="1"/>
</dbReference>
<reference evidence="8" key="2">
    <citation type="journal article" date="2023" name="BMC Genomics">
        <title>Pest status, molecular evolution, and epigenetic factors derived from the genome assembly of Frankliniella fusca, a thysanopteran phytovirus vector.</title>
        <authorList>
            <person name="Catto M.A."/>
            <person name="Labadie P.E."/>
            <person name="Jacobson A.L."/>
            <person name="Kennedy G.G."/>
            <person name="Srinivasan R."/>
            <person name="Hunt B.G."/>
        </authorList>
    </citation>
    <scope>NUCLEOTIDE SEQUENCE</scope>
    <source>
        <strain evidence="8">PL_HMW_Pooled</strain>
    </source>
</reference>
<keyword evidence="4" id="KW-0862">Zinc</keyword>
<dbReference type="GO" id="GO:0008270">
    <property type="term" value="F:zinc ion binding"/>
    <property type="evidence" value="ECO:0007669"/>
    <property type="project" value="UniProtKB-KW"/>
</dbReference>
<dbReference type="Gene3D" id="6.20.210.20">
    <property type="entry name" value="THAP domain"/>
    <property type="match status" value="1"/>
</dbReference>
<proteinExistence type="predicted"/>
<accession>A0AAE1LJD4</accession>
<dbReference type="InterPro" id="IPR006612">
    <property type="entry name" value="THAP_Znf"/>
</dbReference>
<dbReference type="PANTHER" id="PTHR46927">
    <property type="entry name" value="AGAP005574-PA"/>
    <property type="match status" value="1"/>
</dbReference>
<dbReference type="InterPro" id="IPR038441">
    <property type="entry name" value="THAP_Znf_sf"/>
</dbReference>
<evidence type="ECO:0000313" key="8">
    <source>
        <dbReference type="EMBL" id="KAK3921620.1"/>
    </source>
</evidence>
<dbReference type="InterPro" id="IPR027806">
    <property type="entry name" value="HARBI1_dom"/>
</dbReference>
<keyword evidence="3 6" id="KW-0863">Zinc-finger</keyword>
<reference evidence="8" key="1">
    <citation type="submission" date="2021-07" db="EMBL/GenBank/DDBJ databases">
        <authorList>
            <person name="Catto M.A."/>
            <person name="Jacobson A."/>
            <person name="Kennedy G."/>
            <person name="Labadie P."/>
            <person name="Hunt B.G."/>
            <person name="Srinivasan R."/>
        </authorList>
    </citation>
    <scope>NUCLEOTIDE SEQUENCE</scope>
    <source>
        <strain evidence="8">PL_HMW_Pooled</strain>
        <tissue evidence="8">Head</tissue>
    </source>
</reference>
<comment type="cofactor">
    <cofactor evidence="1">
        <name>a divalent metal cation</name>
        <dbReference type="ChEBI" id="CHEBI:60240"/>
    </cofactor>
</comment>
<evidence type="ECO:0000256" key="6">
    <source>
        <dbReference type="PROSITE-ProRule" id="PRU00309"/>
    </source>
</evidence>
<evidence type="ECO:0000256" key="5">
    <source>
        <dbReference type="ARBA" id="ARBA00023125"/>
    </source>
</evidence>
<dbReference type="PROSITE" id="PS50950">
    <property type="entry name" value="ZF_THAP"/>
    <property type="match status" value="1"/>
</dbReference>
<protein>
    <submittedName>
        <fullName evidence="8">Nuclease</fullName>
    </submittedName>
</protein>
<evidence type="ECO:0000256" key="1">
    <source>
        <dbReference type="ARBA" id="ARBA00001968"/>
    </source>
</evidence>
<name>A0AAE1LJD4_9NEOP</name>
<evidence type="ECO:0000313" key="9">
    <source>
        <dbReference type="Proteomes" id="UP001219518"/>
    </source>
</evidence>